<organism evidence="1">
    <name type="scientific">Siphoviridae sp. ctTDf8</name>
    <dbReference type="NCBI Taxonomy" id="2825517"/>
    <lineage>
        <taxon>Viruses</taxon>
        <taxon>Duplodnaviria</taxon>
        <taxon>Heunggongvirae</taxon>
        <taxon>Uroviricota</taxon>
        <taxon>Caudoviricetes</taxon>
    </lineage>
</organism>
<proteinExistence type="predicted"/>
<reference evidence="1" key="1">
    <citation type="journal article" date="2021" name="Proc. Natl. Acad. Sci. U.S.A.">
        <title>A Catalog of Tens of Thousands of Viruses from Human Metagenomes Reveals Hidden Associations with Chronic Diseases.</title>
        <authorList>
            <person name="Tisza M.J."/>
            <person name="Buck C.B."/>
        </authorList>
    </citation>
    <scope>NUCLEOTIDE SEQUENCE</scope>
    <source>
        <strain evidence="1">CtTDf8</strain>
    </source>
</reference>
<protein>
    <submittedName>
        <fullName evidence="1">Uncharacterized protein</fullName>
    </submittedName>
</protein>
<dbReference type="EMBL" id="BK016093">
    <property type="protein sequence ID" value="DAF94494.1"/>
    <property type="molecule type" value="Genomic_DNA"/>
</dbReference>
<evidence type="ECO:0000313" key="1">
    <source>
        <dbReference type="EMBL" id="DAF94494.1"/>
    </source>
</evidence>
<sequence>MLKPEERTARSHFVHHRLQPLCIAVDPEIIAVTYGVCASEERVYIIFEGGYKEIAVSGTTLREMALVVLDGIG</sequence>
<name>A0A8S5UJE9_9CAUD</name>
<accession>A0A8S5UJE9</accession>